<evidence type="ECO:0000313" key="4">
    <source>
        <dbReference type="Proteomes" id="UP000001410"/>
    </source>
</evidence>
<dbReference type="PROSITE" id="PS00742">
    <property type="entry name" value="PEP_ENZYMES_2"/>
    <property type="match status" value="1"/>
</dbReference>
<dbReference type="GO" id="GO:0046872">
    <property type="term" value="F:metal ion binding"/>
    <property type="evidence" value="ECO:0007669"/>
    <property type="project" value="UniProtKB-KW"/>
</dbReference>
<dbReference type="KEGG" id="ecc:c5406"/>
<dbReference type="Proteomes" id="UP000001410">
    <property type="component" value="Chromosome"/>
</dbReference>
<dbReference type="GO" id="GO:0016772">
    <property type="term" value="F:transferase activity, transferring phosphorus-containing groups"/>
    <property type="evidence" value="ECO:0007669"/>
    <property type="project" value="InterPro"/>
</dbReference>
<dbReference type="AlphaFoldDB" id="A0A0H2VGH5"/>
<dbReference type="InterPro" id="IPR015813">
    <property type="entry name" value="Pyrv/PenolPyrv_kinase-like_dom"/>
</dbReference>
<gene>
    <name evidence="3" type="ordered locus">c5406</name>
</gene>
<dbReference type="PANTHER" id="PTHR46244:SF3">
    <property type="entry name" value="PHOSPHOENOLPYRUVATE-PROTEIN PHOSPHOTRANSFERASE"/>
    <property type="match status" value="1"/>
</dbReference>
<feature type="domain" description="PEP-utilising enzyme C-terminal" evidence="2">
    <location>
        <begin position="1"/>
        <end position="111"/>
    </location>
</feature>
<proteinExistence type="predicted"/>
<evidence type="ECO:0000256" key="1">
    <source>
        <dbReference type="ARBA" id="ARBA00022723"/>
    </source>
</evidence>
<protein>
    <recommendedName>
        <fullName evidence="2">PEP-utilising enzyme C-terminal domain-containing protein</fullName>
    </recommendedName>
</protein>
<dbReference type="InterPro" id="IPR040442">
    <property type="entry name" value="Pyrv_kinase-like_dom_sf"/>
</dbReference>
<dbReference type="HOGENOM" id="CLU_2232462_0_0_6"/>
<dbReference type="PRINTS" id="PR01736">
    <property type="entry name" value="PHPHTRNFRASE"/>
</dbReference>
<reference evidence="3 4" key="1">
    <citation type="journal article" date="2002" name="Proc. Natl. Acad. Sci. U.S.A.">
        <title>Extensive mosaic structure revealed by the complete genome sequence of uropathogenic Escherichia coli.</title>
        <authorList>
            <person name="Welch R.A."/>
            <person name="Burland V."/>
            <person name="Plunkett G.III."/>
            <person name="Redford P."/>
            <person name="Roesch P."/>
            <person name="Rasko D."/>
            <person name="Buckles E.L."/>
            <person name="Liou S.R."/>
            <person name="Boutin A."/>
            <person name="Hackett J."/>
            <person name="Stroud D."/>
            <person name="Mayhew G.F."/>
            <person name="Rose D.J."/>
            <person name="Zhou S."/>
            <person name="Schwartz D.C."/>
            <person name="Perna N.T."/>
            <person name="Mobley H.L."/>
            <person name="Donnenberg M.S."/>
            <person name="Blattner F.R."/>
        </authorList>
    </citation>
    <scope>NUCLEOTIDE SEQUENCE [LARGE SCALE GENOMIC DNA]</scope>
    <source>
        <strain evidence="4">CFT073 / ATCC 700928 / UPEC</strain>
    </source>
</reference>
<dbReference type="eggNOG" id="COG1080">
    <property type="taxonomic scope" value="Bacteria"/>
</dbReference>
<keyword evidence="1" id="KW-0479">Metal-binding</keyword>
<evidence type="ECO:0000259" key="2">
    <source>
        <dbReference type="Pfam" id="PF02896"/>
    </source>
</evidence>
<dbReference type="SUPFAM" id="SSF51621">
    <property type="entry name" value="Phosphoenolpyruvate/pyruvate domain"/>
    <property type="match status" value="1"/>
</dbReference>
<dbReference type="Gene3D" id="3.20.20.60">
    <property type="entry name" value="Phosphoenolpyruvate-binding domains"/>
    <property type="match status" value="1"/>
</dbReference>
<keyword evidence="4" id="KW-1185">Reference proteome</keyword>
<dbReference type="InterPro" id="IPR023151">
    <property type="entry name" value="PEP_util_CS"/>
</dbReference>
<name>A0A0H2VGH5_ECOL6</name>
<dbReference type="SMR" id="A0A0H2VGH5"/>
<dbReference type="PANTHER" id="PTHR46244">
    <property type="entry name" value="PHOSPHOENOLPYRUVATE-PROTEIN PHOSPHOTRANSFERASE"/>
    <property type="match status" value="1"/>
</dbReference>
<sequence length="113" mass="12004">MIEVPAAVMIADKLASEVDFFSIGTNDLTQYIMAADRGNSTVAKLVDYCNDAVINAIAMVCQAGRNNEIPVSMCGEMAGDIQQTARLLTMGIDKLSASPSRLPALKAAIRTSH</sequence>
<accession>A0A0H2VGH5</accession>
<dbReference type="EMBL" id="AE014075">
    <property type="protein sequence ID" value="AAN83828.1"/>
    <property type="molecule type" value="Genomic_DNA"/>
</dbReference>
<organism evidence="3 4">
    <name type="scientific">Escherichia coli O6:H1 (strain CFT073 / ATCC 700928 / UPEC)</name>
    <dbReference type="NCBI Taxonomy" id="199310"/>
    <lineage>
        <taxon>Bacteria</taxon>
        <taxon>Pseudomonadati</taxon>
        <taxon>Pseudomonadota</taxon>
        <taxon>Gammaproteobacteria</taxon>
        <taxon>Enterobacterales</taxon>
        <taxon>Enterobacteriaceae</taxon>
        <taxon>Escherichia</taxon>
    </lineage>
</organism>
<dbReference type="Pfam" id="PF02896">
    <property type="entry name" value="PEP-utilizers_C"/>
    <property type="match status" value="1"/>
</dbReference>
<evidence type="ECO:0000313" key="3">
    <source>
        <dbReference type="EMBL" id="AAN83828.1"/>
    </source>
</evidence>
<dbReference type="InterPro" id="IPR000121">
    <property type="entry name" value="PEP_util_C"/>
</dbReference>
<dbReference type="InterPro" id="IPR050499">
    <property type="entry name" value="PEP-utilizing_PTS_enzyme"/>
</dbReference>
<dbReference type="STRING" id="199310.c5406"/>